<dbReference type="Gene3D" id="3.40.50.300">
    <property type="entry name" value="P-loop containing nucleotide triphosphate hydrolases"/>
    <property type="match status" value="1"/>
</dbReference>
<dbReference type="RefSeq" id="WP_184967276.1">
    <property type="nucleotide sequence ID" value="NZ_JACHIN010000008.1"/>
</dbReference>
<organism evidence="2 3">
    <name type="scientific">Nonomuraea endophytica</name>
    <dbReference type="NCBI Taxonomy" id="714136"/>
    <lineage>
        <taxon>Bacteria</taxon>
        <taxon>Bacillati</taxon>
        <taxon>Actinomycetota</taxon>
        <taxon>Actinomycetes</taxon>
        <taxon>Streptosporangiales</taxon>
        <taxon>Streptosporangiaceae</taxon>
        <taxon>Nonomuraea</taxon>
    </lineage>
</organism>
<reference evidence="2 3" key="1">
    <citation type="submission" date="2020-08" db="EMBL/GenBank/DDBJ databases">
        <title>Genomic Encyclopedia of Type Strains, Phase IV (KMG-IV): sequencing the most valuable type-strain genomes for metagenomic binning, comparative biology and taxonomic classification.</title>
        <authorList>
            <person name="Goeker M."/>
        </authorList>
    </citation>
    <scope>NUCLEOTIDE SEQUENCE [LARGE SCALE GENOMIC DNA]</scope>
    <source>
        <strain evidence="2 3">DSM 45385</strain>
    </source>
</reference>
<dbReference type="InterPro" id="IPR027417">
    <property type="entry name" value="P-loop_NTPase"/>
</dbReference>
<dbReference type="Proteomes" id="UP000568380">
    <property type="component" value="Unassembled WGS sequence"/>
</dbReference>
<accession>A0A7W8EIK3</accession>
<evidence type="ECO:0000313" key="2">
    <source>
        <dbReference type="EMBL" id="MBB5080648.1"/>
    </source>
</evidence>
<dbReference type="InterPro" id="IPR003593">
    <property type="entry name" value="AAA+_ATPase"/>
</dbReference>
<dbReference type="AlphaFoldDB" id="A0A7W8EIK3"/>
<evidence type="ECO:0000259" key="1">
    <source>
        <dbReference type="SMART" id="SM00382"/>
    </source>
</evidence>
<dbReference type="InterPro" id="IPR054567">
    <property type="entry name" value="NNH7"/>
</dbReference>
<name>A0A7W8EIK3_9ACTN</name>
<protein>
    <recommendedName>
        <fullName evidence="1">AAA+ ATPase domain-containing protein</fullName>
    </recommendedName>
</protein>
<evidence type="ECO:0000313" key="3">
    <source>
        <dbReference type="Proteomes" id="UP000568380"/>
    </source>
</evidence>
<dbReference type="SUPFAM" id="SSF52540">
    <property type="entry name" value="P-loop containing nucleoside triphosphate hydrolases"/>
    <property type="match status" value="1"/>
</dbReference>
<dbReference type="SMART" id="SM00382">
    <property type="entry name" value="AAA"/>
    <property type="match status" value="1"/>
</dbReference>
<keyword evidence="3" id="KW-1185">Reference proteome</keyword>
<proteinExistence type="predicted"/>
<comment type="caution">
    <text evidence="2">The sequence shown here is derived from an EMBL/GenBank/DDBJ whole genome shotgun (WGS) entry which is preliminary data.</text>
</comment>
<dbReference type="Pfam" id="PF22738">
    <property type="entry name" value="NNH7"/>
    <property type="match status" value="1"/>
</dbReference>
<dbReference type="EMBL" id="JACHIN010000008">
    <property type="protein sequence ID" value="MBB5080648.1"/>
    <property type="molecule type" value="Genomic_DNA"/>
</dbReference>
<feature type="domain" description="AAA+ ATPase" evidence="1">
    <location>
        <begin position="309"/>
        <end position="452"/>
    </location>
</feature>
<sequence length="945" mass="105381">MAREYRYADAVRLLGGDDPAVRALDTVLGAATLGLWDLIDAKGELIRVGNDLLGRWRDWRAGKEWRGRTDRIEAAHTILVLTAFFEALDGIALPFSAGELRMSKSEQVTLLRGVDLGSPVCPSPQLPFEEAKSVILVRYERLRGALRSFAEGLSLWERLQEHQREWVFDSSLATAAIRRYEDGYRRLAMDVPEFGFWSAMVEHQATRARLTDLERLLDGLAPARAQDAKLAALSKLHQAALRRPVAETGDVPAGLALPSLGDAYVTPRFRSGRPERAEDPSQEAWWSEREVRDGLPRFLAGYLTSPEAGRTPLMVLGQPGAGKSVLTKVLAARLPADFVPVRVPLRDVAAGADVQEQIEQAVYQLSGERLQWPDLARAADGALPVVILDGFDELLQATGVRQSDYLVRVARFQQRELDAGRAVAVIVTSRTAVADRVDYPEGSLVTRLEPFDLEEIEQWLEVWNHANAAYFDEAGLRPLSMEVARAQRNLAEQPLLLLMLALYDAYGNALRRNLADRIGEAELYERLMRAFAERELEKSHPRERIPALVEKELLLLGIVAFAMFNRGRQWATAAEVDADLEALRLSARRPTSLATPLTSGEQAFGRFFFVHQAQATRDGGEILQTYEFLHATFGEFLIARLIGRLLDDMLVQESRLVVEEVSDGLLGTLLSWSTLSTRPPVITFLRESADPAWRGLATRLFALADLRDQLAHPAYRPWTAGPARRNAYYSANLLKVALACDPARLLWSRVRPGHEDAFTEWRRFALLWRSQLANEEWDSLTRVVRVMSVAGSADLELALDTGSTWDVTPMDTSWIPPPDAGAYLRARQGVLFSFLPHETLFLHALEPVLGAALSWNGGRSLLREILEILVLRGPNADGRARSYLALAEYVHYLSDHVITDAVIRAIAGDMATLRENEAAEVVDEVSRGSIAGQRLMSRILRLNSR</sequence>
<gene>
    <name evidence="2" type="ORF">HNR40_006135</name>
</gene>